<proteinExistence type="predicted"/>
<comment type="caution">
    <text evidence="2">The sequence shown here is derived from an EMBL/GenBank/DDBJ whole genome shotgun (WGS) entry which is preliminary data.</text>
</comment>
<keyword evidence="3" id="KW-1185">Reference proteome</keyword>
<evidence type="ECO:0000313" key="3">
    <source>
        <dbReference type="Proteomes" id="UP000634136"/>
    </source>
</evidence>
<dbReference type="Proteomes" id="UP000634136">
    <property type="component" value="Unassembled WGS sequence"/>
</dbReference>
<feature type="region of interest" description="Disordered" evidence="1">
    <location>
        <begin position="219"/>
        <end position="258"/>
    </location>
</feature>
<gene>
    <name evidence="2" type="ORF">G2W53_000633</name>
</gene>
<reference evidence="2" key="1">
    <citation type="submission" date="2020-09" db="EMBL/GenBank/DDBJ databases">
        <title>Genome-Enabled Discovery of Anthraquinone Biosynthesis in Senna tora.</title>
        <authorList>
            <person name="Kang S.-H."/>
            <person name="Pandey R.P."/>
            <person name="Lee C.-M."/>
            <person name="Sim J.-S."/>
            <person name="Jeong J.-T."/>
            <person name="Choi B.-S."/>
            <person name="Jung M."/>
            <person name="Ginzburg D."/>
            <person name="Zhao K."/>
            <person name="Won S.Y."/>
            <person name="Oh T.-J."/>
            <person name="Yu Y."/>
            <person name="Kim N.-H."/>
            <person name="Lee O.R."/>
            <person name="Lee T.-H."/>
            <person name="Bashyal P."/>
            <person name="Kim T.-S."/>
            <person name="Lee W.-H."/>
            <person name="Kawkins C."/>
            <person name="Kim C.-K."/>
            <person name="Kim J.S."/>
            <person name="Ahn B.O."/>
            <person name="Rhee S.Y."/>
            <person name="Sohng J.K."/>
        </authorList>
    </citation>
    <scope>NUCLEOTIDE SEQUENCE</scope>
    <source>
        <tissue evidence="2">Leaf</tissue>
    </source>
</reference>
<dbReference type="EMBL" id="JAAIUW010000001">
    <property type="protein sequence ID" value="KAF7843728.1"/>
    <property type="molecule type" value="Genomic_DNA"/>
</dbReference>
<dbReference type="AlphaFoldDB" id="A0A834XEB6"/>
<organism evidence="2 3">
    <name type="scientific">Senna tora</name>
    <dbReference type="NCBI Taxonomy" id="362788"/>
    <lineage>
        <taxon>Eukaryota</taxon>
        <taxon>Viridiplantae</taxon>
        <taxon>Streptophyta</taxon>
        <taxon>Embryophyta</taxon>
        <taxon>Tracheophyta</taxon>
        <taxon>Spermatophyta</taxon>
        <taxon>Magnoliopsida</taxon>
        <taxon>eudicotyledons</taxon>
        <taxon>Gunneridae</taxon>
        <taxon>Pentapetalae</taxon>
        <taxon>rosids</taxon>
        <taxon>fabids</taxon>
        <taxon>Fabales</taxon>
        <taxon>Fabaceae</taxon>
        <taxon>Caesalpinioideae</taxon>
        <taxon>Cassia clade</taxon>
        <taxon>Senna</taxon>
    </lineage>
</organism>
<name>A0A834XEB6_9FABA</name>
<protein>
    <submittedName>
        <fullName evidence="2">Uncharacterized protein</fullName>
    </submittedName>
</protein>
<evidence type="ECO:0000313" key="2">
    <source>
        <dbReference type="EMBL" id="KAF7843728.1"/>
    </source>
</evidence>
<evidence type="ECO:0000256" key="1">
    <source>
        <dbReference type="SAM" id="MobiDB-lite"/>
    </source>
</evidence>
<sequence>MRRFQPQNALHFPSRLLGFKALLWHNRRLWFATIIEDELDRDVFAEDELYPTPEESNHLWTNLVDNENIVRSKWLSIHDVWVLTSGKRVVVEFNEMNQSIGDADSILAFDSVNDGRRTKEDVLKLFPSGSSLDQWATFVEYHMSPEFKVSFSTSSRIGSSSSSPSSANTSLSGSSSIVVGNQSLRLCPNSALNPKSLDGKRNSICSVLRLEMTHSVAFRSDGDGETKTSFCNETSKDVVLQRSETGNGRTEQQNSDGK</sequence>
<feature type="compositionally biased region" description="Polar residues" evidence="1">
    <location>
        <begin position="242"/>
        <end position="258"/>
    </location>
</feature>
<accession>A0A834XEB6</accession>